<dbReference type="InterPro" id="IPR024654">
    <property type="entry name" value="Calcineurin-like_PHP_lpxH"/>
</dbReference>
<proteinExistence type="inferred from homology"/>
<comment type="caution">
    <text evidence="3">The sequence shown here is derived from an EMBL/GenBank/DDBJ whole genome shotgun (WGS) entry which is preliminary data.</text>
</comment>
<evidence type="ECO:0000313" key="3">
    <source>
        <dbReference type="EMBL" id="HGW91812.1"/>
    </source>
</evidence>
<dbReference type="EMBL" id="DTHG01000058">
    <property type="protein sequence ID" value="HGW91812.1"/>
    <property type="molecule type" value="Genomic_DNA"/>
</dbReference>
<feature type="domain" description="Calcineurin-like phosphoesterase" evidence="2">
    <location>
        <begin position="1"/>
        <end position="203"/>
    </location>
</feature>
<evidence type="ECO:0000259" key="2">
    <source>
        <dbReference type="Pfam" id="PF12850"/>
    </source>
</evidence>
<dbReference type="GO" id="GO:0016791">
    <property type="term" value="F:phosphatase activity"/>
    <property type="evidence" value="ECO:0007669"/>
    <property type="project" value="TreeGrafter"/>
</dbReference>
<evidence type="ECO:0000256" key="1">
    <source>
        <dbReference type="ARBA" id="ARBA00008950"/>
    </source>
</evidence>
<dbReference type="AlphaFoldDB" id="A0A7C4UCQ6"/>
<accession>A0A7C4UCQ6</accession>
<dbReference type="InterPro" id="IPR011152">
    <property type="entry name" value="Pesterase_MJ0912"/>
</dbReference>
<protein>
    <submittedName>
        <fullName evidence="3">Metallophosphoesterase</fullName>
    </submittedName>
</protein>
<dbReference type="Pfam" id="PF12850">
    <property type="entry name" value="Metallophos_2"/>
    <property type="match status" value="1"/>
</dbReference>
<dbReference type="Gene3D" id="3.60.21.10">
    <property type="match status" value="1"/>
</dbReference>
<dbReference type="InterPro" id="IPR029052">
    <property type="entry name" value="Metallo-depent_PP-like"/>
</dbReference>
<dbReference type="PANTHER" id="PTHR42850:SF2">
    <property type="entry name" value="BLL5683 PROTEIN"/>
    <property type="match status" value="1"/>
</dbReference>
<gene>
    <name evidence="3" type="ORF">ENV67_04640</name>
</gene>
<dbReference type="InterPro" id="IPR050126">
    <property type="entry name" value="Ap4A_hydrolase"/>
</dbReference>
<sequence>MRIGIISDIHGNLEALESVSNELKDVDKIICLGDIVGYGPDPETCIEIVKEISSVIIAGNHDWGVCEKTDIKNFNRVAKEAILWTKDNLKETSKNFLSSLPLIHKEGDYIFSHSTFNNPSEWDYILYEEDASIEFRHFEEIAGFVGHSHIPVVFVKLNNDVYAESVKEIILNKNARFIINPGSVGQPRDGISDASFLILDTEKSSIIIKRKMYDIKKTYEKILKNGLPKILGERLFYGK</sequence>
<dbReference type="PIRSF" id="PIRSF000883">
    <property type="entry name" value="Pesterase_MJ0912"/>
    <property type="match status" value="1"/>
</dbReference>
<organism evidence="3">
    <name type="scientific">candidate division WOR-3 bacterium</name>
    <dbReference type="NCBI Taxonomy" id="2052148"/>
    <lineage>
        <taxon>Bacteria</taxon>
        <taxon>Bacteria division WOR-3</taxon>
    </lineage>
</organism>
<name>A0A7C4UCQ6_UNCW3</name>
<dbReference type="GO" id="GO:0005737">
    <property type="term" value="C:cytoplasm"/>
    <property type="evidence" value="ECO:0007669"/>
    <property type="project" value="TreeGrafter"/>
</dbReference>
<reference evidence="3" key="1">
    <citation type="journal article" date="2020" name="mSystems">
        <title>Genome- and Community-Level Interaction Insights into Carbon Utilization and Element Cycling Functions of Hydrothermarchaeota in Hydrothermal Sediment.</title>
        <authorList>
            <person name="Zhou Z."/>
            <person name="Liu Y."/>
            <person name="Xu W."/>
            <person name="Pan J."/>
            <person name="Luo Z.H."/>
            <person name="Li M."/>
        </authorList>
    </citation>
    <scope>NUCLEOTIDE SEQUENCE [LARGE SCALE GENOMIC DNA]</scope>
    <source>
        <strain evidence="3">SpSt-780</strain>
    </source>
</reference>
<comment type="similarity">
    <text evidence="1">Belongs to the metallophosphoesterase superfamily. YfcE family.</text>
</comment>
<dbReference type="SUPFAM" id="SSF56300">
    <property type="entry name" value="Metallo-dependent phosphatases"/>
    <property type="match status" value="1"/>
</dbReference>
<dbReference type="PANTHER" id="PTHR42850">
    <property type="entry name" value="METALLOPHOSPHOESTERASE"/>
    <property type="match status" value="1"/>
</dbReference>